<dbReference type="PROSITE" id="PS00723">
    <property type="entry name" value="POLYPRENYL_SYNTHASE_1"/>
    <property type="match status" value="1"/>
</dbReference>
<dbReference type="KEGG" id="pspc:Strain318_001800"/>
<dbReference type="Gene3D" id="1.10.600.10">
    <property type="entry name" value="Farnesyl Diphosphate Synthase"/>
    <property type="match status" value="1"/>
</dbReference>
<dbReference type="EMBL" id="CP130613">
    <property type="protein sequence ID" value="WKW15415.1"/>
    <property type="molecule type" value="Genomic_DNA"/>
</dbReference>
<dbReference type="Pfam" id="PF00348">
    <property type="entry name" value="polyprenyl_synt"/>
    <property type="match status" value="1"/>
</dbReference>
<dbReference type="PROSITE" id="PS00444">
    <property type="entry name" value="POLYPRENYL_SYNTHASE_2"/>
    <property type="match status" value="1"/>
</dbReference>
<dbReference type="InterPro" id="IPR000092">
    <property type="entry name" value="Polyprenyl_synt"/>
</dbReference>
<evidence type="ECO:0000313" key="7">
    <source>
        <dbReference type="EMBL" id="WKW12508.1"/>
    </source>
</evidence>
<keyword evidence="9" id="KW-1185">Reference proteome</keyword>
<dbReference type="EMBL" id="CP130612">
    <property type="protein sequence ID" value="WKW12508.1"/>
    <property type="molecule type" value="Genomic_DNA"/>
</dbReference>
<dbReference type="GO" id="GO:0004659">
    <property type="term" value="F:prenyltransferase activity"/>
    <property type="evidence" value="ECO:0007669"/>
    <property type="project" value="InterPro"/>
</dbReference>
<dbReference type="PANTHER" id="PTHR12001">
    <property type="entry name" value="GERANYLGERANYL PYROPHOSPHATE SYNTHASE"/>
    <property type="match status" value="1"/>
</dbReference>
<dbReference type="PANTHER" id="PTHR12001:SF69">
    <property type="entry name" value="ALL TRANS-POLYPRENYL-DIPHOSPHATE SYNTHASE PDSS1"/>
    <property type="match status" value="1"/>
</dbReference>
<accession>A0AA49Q4Z0</accession>
<dbReference type="InterPro" id="IPR033749">
    <property type="entry name" value="Polyprenyl_synt_CS"/>
</dbReference>
<dbReference type="SUPFAM" id="SSF48576">
    <property type="entry name" value="Terpenoid synthases"/>
    <property type="match status" value="1"/>
</dbReference>
<sequence>MTLEARLQMPVAEALREIQAPIRDRLERVPDEMWRIIQADVAIIEAANAHLKGMRGKLFRPTLLLLASSIEGQPEARAVPLAAVAELVHLTSVVHDDSVDHSVLRRGQPTINAVFSHQVAVLMGDFLFAKAVGELVRLGDMEPLRVFTQASSEMTVGELRQLASFDALAFSEDDYHKLIRAKTASLVGAACEMGALAGAPRFRAQMRTFGESIGMAFQVADDLLDYTELESVTGKPSGNDLKEHKVTLPLIHALGKMSKTQRQVVDRLFADATPGDAAIAEVVGIVAECGGLDYARAEGERFAAAAEGALKDLPESDVKQSLADALAYVMDRRA</sequence>
<evidence type="ECO:0000256" key="5">
    <source>
        <dbReference type="ARBA" id="ARBA00022842"/>
    </source>
</evidence>
<evidence type="ECO:0000256" key="6">
    <source>
        <dbReference type="RuleBase" id="RU004466"/>
    </source>
</evidence>
<dbReference type="SFLD" id="SFLDS00005">
    <property type="entry name" value="Isoprenoid_Synthase_Type_I"/>
    <property type="match status" value="1"/>
</dbReference>
<dbReference type="GO" id="GO:0008299">
    <property type="term" value="P:isoprenoid biosynthetic process"/>
    <property type="evidence" value="ECO:0007669"/>
    <property type="project" value="InterPro"/>
</dbReference>
<organism evidence="7">
    <name type="scientific">Pseudogemmatithrix spongiicola</name>
    <dbReference type="NCBI Taxonomy" id="3062599"/>
    <lineage>
        <taxon>Bacteria</taxon>
        <taxon>Pseudomonadati</taxon>
        <taxon>Gemmatimonadota</taxon>
        <taxon>Gemmatimonadia</taxon>
        <taxon>Gemmatimonadales</taxon>
        <taxon>Gemmatimonadaceae</taxon>
        <taxon>Pseudogemmatithrix</taxon>
    </lineage>
</organism>
<reference evidence="7" key="1">
    <citation type="submission" date="2023-07" db="EMBL/GenBank/DDBJ databases">
        <authorList>
            <person name="Haufschild T."/>
            <person name="Kallscheuer N."/>
            <person name="Hammer J."/>
            <person name="Kohn T."/>
            <person name="Kabuu M."/>
            <person name="Jogler M."/>
            <person name="Wohfarth N."/>
            <person name="Heuer A."/>
            <person name="Rohde M."/>
            <person name="van Teeseling M.C.F."/>
            <person name="Jogler C."/>
        </authorList>
    </citation>
    <scope>NUCLEOTIDE SEQUENCE</scope>
    <source>
        <strain evidence="7">Strain 138</strain>
        <strain evidence="8">Strain 318</strain>
    </source>
</reference>
<comment type="cofactor">
    <cofactor evidence="1">
        <name>Mg(2+)</name>
        <dbReference type="ChEBI" id="CHEBI:18420"/>
    </cofactor>
</comment>
<evidence type="ECO:0000256" key="1">
    <source>
        <dbReference type="ARBA" id="ARBA00001946"/>
    </source>
</evidence>
<keyword evidence="4" id="KW-0479">Metal-binding</keyword>
<evidence type="ECO:0000256" key="4">
    <source>
        <dbReference type="ARBA" id="ARBA00022723"/>
    </source>
</evidence>
<dbReference type="RefSeq" id="WP_367885385.1">
    <property type="nucleotide sequence ID" value="NZ_CP130612.1"/>
</dbReference>
<dbReference type="Proteomes" id="UP001229955">
    <property type="component" value="Chromosome"/>
</dbReference>
<evidence type="ECO:0000256" key="2">
    <source>
        <dbReference type="ARBA" id="ARBA00006706"/>
    </source>
</evidence>
<gene>
    <name evidence="7" type="ORF">Strain138_001801</name>
    <name evidence="8" type="ORF">Strain318_001800</name>
</gene>
<dbReference type="GO" id="GO:0046872">
    <property type="term" value="F:metal ion binding"/>
    <property type="evidence" value="ECO:0007669"/>
    <property type="project" value="UniProtKB-KW"/>
</dbReference>
<proteinExistence type="inferred from homology"/>
<evidence type="ECO:0000256" key="3">
    <source>
        <dbReference type="ARBA" id="ARBA00022679"/>
    </source>
</evidence>
<accession>A0AA49K033</accession>
<comment type="similarity">
    <text evidence="2 6">Belongs to the FPP/GGPP synthase family.</text>
</comment>
<dbReference type="InterPro" id="IPR008949">
    <property type="entry name" value="Isoprenoid_synthase_dom_sf"/>
</dbReference>
<evidence type="ECO:0000313" key="8">
    <source>
        <dbReference type="EMBL" id="WKW15415.1"/>
    </source>
</evidence>
<protein>
    <submittedName>
        <fullName evidence="7">Polyprenyl synthetase family protein</fullName>
    </submittedName>
</protein>
<dbReference type="AlphaFoldDB" id="A0AA49Q4Z0"/>
<name>A0AA49Q4Z0_9BACT</name>
<evidence type="ECO:0000313" key="9">
    <source>
        <dbReference type="Proteomes" id="UP001229955"/>
    </source>
</evidence>
<keyword evidence="3 6" id="KW-0808">Transferase</keyword>
<dbReference type="CDD" id="cd00685">
    <property type="entry name" value="Trans_IPPS_HT"/>
    <property type="match status" value="1"/>
</dbReference>
<keyword evidence="5" id="KW-0460">Magnesium</keyword>